<gene>
    <name evidence="1" type="ORF">KIL84_008163</name>
</gene>
<dbReference type="AlphaFoldDB" id="A0A9D4AQP7"/>
<dbReference type="EMBL" id="JAHDVG010000568">
    <property type="protein sequence ID" value="KAH1164745.1"/>
    <property type="molecule type" value="Genomic_DNA"/>
</dbReference>
<name>A0A9D4AQP7_9SAUR</name>
<comment type="caution">
    <text evidence="1">The sequence shown here is derived from an EMBL/GenBank/DDBJ whole genome shotgun (WGS) entry which is preliminary data.</text>
</comment>
<reference evidence="1" key="1">
    <citation type="submission" date="2021-09" db="EMBL/GenBank/DDBJ databases">
        <title>The genome of Mauremys mutica provides insights into the evolution of semi-aquatic lifestyle.</title>
        <authorList>
            <person name="Gong S."/>
            <person name="Gao Y."/>
        </authorList>
    </citation>
    <scope>NUCLEOTIDE SEQUENCE</scope>
    <source>
        <strain evidence="1">MM-2020</strain>
        <tissue evidence="1">Muscle</tissue>
    </source>
</reference>
<feature type="non-terminal residue" evidence="1">
    <location>
        <position position="100"/>
    </location>
</feature>
<protein>
    <submittedName>
        <fullName evidence="1">Uncharacterized protein</fullName>
    </submittedName>
</protein>
<accession>A0A9D4AQP7</accession>
<dbReference type="Proteomes" id="UP000827986">
    <property type="component" value="Unassembled WGS sequence"/>
</dbReference>
<sequence>MVQENVNSTLESVGFSSICHTISENKTIVSLQEVLYWLFHSTVKELFLSCFRSKYLSISKRQFSVVLKGPFRGWGRKSSLHLGTFHQLNVYKMFPVLKEF</sequence>
<evidence type="ECO:0000313" key="2">
    <source>
        <dbReference type="Proteomes" id="UP000827986"/>
    </source>
</evidence>
<proteinExistence type="predicted"/>
<evidence type="ECO:0000313" key="1">
    <source>
        <dbReference type="EMBL" id="KAH1164745.1"/>
    </source>
</evidence>
<organism evidence="1 2">
    <name type="scientific">Mauremys mutica</name>
    <name type="common">yellowpond turtle</name>
    <dbReference type="NCBI Taxonomy" id="74926"/>
    <lineage>
        <taxon>Eukaryota</taxon>
        <taxon>Metazoa</taxon>
        <taxon>Chordata</taxon>
        <taxon>Craniata</taxon>
        <taxon>Vertebrata</taxon>
        <taxon>Euteleostomi</taxon>
        <taxon>Archelosauria</taxon>
        <taxon>Testudinata</taxon>
        <taxon>Testudines</taxon>
        <taxon>Cryptodira</taxon>
        <taxon>Durocryptodira</taxon>
        <taxon>Testudinoidea</taxon>
        <taxon>Geoemydidae</taxon>
        <taxon>Geoemydinae</taxon>
        <taxon>Mauremys</taxon>
    </lineage>
</organism>
<keyword evidence="2" id="KW-1185">Reference proteome</keyword>